<dbReference type="OrthoDB" id="9799090at2"/>
<sequence>MRSLTSCEIAQGGRQDGKAVVHCTYDNGSNEELECEHFAVLEIPAQGIQVSNAVIDELRLSGIIEGEVLIQNCFIAAVAKGHCVEFEERVDFSGSAFLGSCDFSATFHGKVRFDKATFFDTCEFSGTFDRYTSFQGASFLGDVASFQEADLGGISFKMANARGCDFNFQEAYVSQGEFLFSDVRIEQGLVDFSGTVFDDVKLVSFLGLETDSTVKFNRASLDCNELRWYHANVEKLVFLSCDLNCAKAEFQMECHSLIINGGTNQKSLDFRPTTGLSAFSLCGLANMGIILIDRSPEELIKLIDVPVATVWEKGRQWRNPTHKDKADQYFTLKQVFNRNGFYENEDAMYCAYRRELRKQRLETAKNHLTDRNAGIIARLKEAMYFPRHFLYDFLVCDVVGCYATSPKRVFATCLITILVFSFLMTPITVSLDTLIHAEDFAQAIAPVLHTWSDGLYNSAQAFLTVGFLGSESAGAALRTICAIEGFLGVFLITYFTASFAHRVLR</sequence>
<keyword evidence="1" id="KW-0812">Transmembrane</keyword>
<dbReference type="Gene3D" id="2.160.20.80">
    <property type="entry name" value="E3 ubiquitin-protein ligase SopA"/>
    <property type="match status" value="1"/>
</dbReference>
<accession>A0A3N0IX50</accession>
<keyword evidence="1" id="KW-1133">Transmembrane helix</keyword>
<dbReference type="AlphaFoldDB" id="A0A3N0IX50"/>
<reference evidence="3" key="3">
    <citation type="journal article" date="2019" name="Microbiol. Resour. Announc.">
        <title>Draft Genome Sequences of Type Strains of Gordonibacter faecihominis, Paraeggerthella hongkongensis, Parvibacter caecicola,Slackia equolifaciens, Slackia faecicanis, and Slackia isoflavoniconvertens.</title>
        <authorList>
            <person name="Danylec N."/>
            <person name="Stoll D.A."/>
            <person name="Dotsch A."/>
            <person name="Huch M."/>
        </authorList>
    </citation>
    <scope>NUCLEOTIDE SEQUENCE</scope>
    <source>
        <strain evidence="3">DSM 16107</strain>
    </source>
</reference>
<feature type="transmembrane region" description="Helical" evidence="1">
    <location>
        <begin position="409"/>
        <end position="429"/>
    </location>
</feature>
<dbReference type="SUPFAM" id="SSF81324">
    <property type="entry name" value="Voltage-gated potassium channels"/>
    <property type="match status" value="1"/>
</dbReference>
<dbReference type="EMBL" id="PPTT01000045">
    <property type="protein sequence ID" value="RDB64761.1"/>
    <property type="molecule type" value="Genomic_DNA"/>
</dbReference>
<gene>
    <name evidence="2" type="ORF">C1876_16575</name>
    <name evidence="3" type="ORF">DMP09_09250</name>
</gene>
<protein>
    <recommendedName>
        <fullName evidence="6">Potassium channel domain-containing protein</fullName>
    </recommendedName>
</protein>
<dbReference type="RefSeq" id="WP_114547827.1">
    <property type="nucleotide sequence ID" value="NZ_PPTT01000045.1"/>
</dbReference>
<evidence type="ECO:0000313" key="3">
    <source>
        <dbReference type="EMBL" id="RNM41515.1"/>
    </source>
</evidence>
<evidence type="ECO:0008006" key="6">
    <source>
        <dbReference type="Google" id="ProtNLM"/>
    </source>
</evidence>
<dbReference type="EMBL" id="QICC01000034">
    <property type="protein sequence ID" value="RNM41515.1"/>
    <property type="molecule type" value="Genomic_DNA"/>
</dbReference>
<keyword evidence="4" id="KW-1185">Reference proteome</keyword>
<dbReference type="Proteomes" id="UP000253817">
    <property type="component" value="Unassembled WGS sequence"/>
</dbReference>
<reference evidence="2 4" key="1">
    <citation type="journal article" date="2018" name="Elife">
        <title>Discovery and characterization of a prevalent human gut bacterial enzyme sufficient for the inactivation of a family of plant toxins.</title>
        <authorList>
            <person name="Koppel N."/>
            <person name="Bisanz J.E."/>
            <person name="Pandelia M.E."/>
            <person name="Turnbaugh P.J."/>
            <person name="Balskus E.P."/>
        </authorList>
    </citation>
    <scope>NUCLEOTIDE SEQUENCE [LARGE SCALE GENOMIC DNA]</scope>
    <source>
        <strain evidence="2 4">DSM 16107</strain>
    </source>
</reference>
<proteinExistence type="predicted"/>
<evidence type="ECO:0000256" key="1">
    <source>
        <dbReference type="SAM" id="Phobius"/>
    </source>
</evidence>
<name>A0A3N0IX50_9ACTN</name>
<evidence type="ECO:0000313" key="2">
    <source>
        <dbReference type="EMBL" id="RDB64761.1"/>
    </source>
</evidence>
<organism evidence="3 5">
    <name type="scientific">Eggerthella sinensis</name>
    <dbReference type="NCBI Taxonomy" id="242230"/>
    <lineage>
        <taxon>Bacteria</taxon>
        <taxon>Bacillati</taxon>
        <taxon>Actinomycetota</taxon>
        <taxon>Coriobacteriia</taxon>
        <taxon>Eggerthellales</taxon>
        <taxon>Eggerthellaceae</taxon>
        <taxon>Eggerthella</taxon>
    </lineage>
</organism>
<evidence type="ECO:0000313" key="4">
    <source>
        <dbReference type="Proteomes" id="UP000253817"/>
    </source>
</evidence>
<keyword evidence="1" id="KW-0472">Membrane</keyword>
<comment type="caution">
    <text evidence="3">The sequence shown here is derived from an EMBL/GenBank/DDBJ whole genome shotgun (WGS) entry which is preliminary data.</text>
</comment>
<evidence type="ECO:0000313" key="5">
    <source>
        <dbReference type="Proteomes" id="UP000270112"/>
    </source>
</evidence>
<reference evidence="5" key="2">
    <citation type="submission" date="2018-05" db="EMBL/GenBank/DDBJ databases">
        <title>Genome Sequencing of selected type strains of the family Eggerthellaceae.</title>
        <authorList>
            <person name="Danylec N."/>
            <person name="Stoll D.A."/>
            <person name="Doetsch A."/>
            <person name="Huch M."/>
        </authorList>
    </citation>
    <scope>NUCLEOTIDE SEQUENCE [LARGE SCALE GENOMIC DNA]</scope>
    <source>
        <strain evidence="5">DSM 16107</strain>
    </source>
</reference>
<feature type="transmembrane region" description="Helical" evidence="1">
    <location>
        <begin position="475"/>
        <end position="497"/>
    </location>
</feature>
<dbReference type="Proteomes" id="UP000270112">
    <property type="component" value="Unassembled WGS sequence"/>
</dbReference>